<feature type="region of interest" description="Disordered" evidence="1">
    <location>
        <begin position="83"/>
        <end position="115"/>
    </location>
</feature>
<feature type="region of interest" description="Disordered" evidence="1">
    <location>
        <begin position="1"/>
        <end position="26"/>
    </location>
</feature>
<feature type="compositionally biased region" description="Pro residues" evidence="1">
    <location>
        <begin position="289"/>
        <end position="303"/>
    </location>
</feature>
<feature type="region of interest" description="Disordered" evidence="1">
    <location>
        <begin position="284"/>
        <end position="305"/>
    </location>
</feature>
<name>A0A4P9ZY73_9FUNG</name>
<proteinExistence type="predicted"/>
<feature type="compositionally biased region" description="Low complexity" evidence="1">
    <location>
        <begin position="11"/>
        <end position="26"/>
    </location>
</feature>
<gene>
    <name evidence="2" type="ORF">BJ085DRAFT_31486</name>
</gene>
<organism evidence="2 3">
    <name type="scientific">Dimargaris cristalligena</name>
    <dbReference type="NCBI Taxonomy" id="215637"/>
    <lineage>
        <taxon>Eukaryota</taxon>
        <taxon>Fungi</taxon>
        <taxon>Fungi incertae sedis</taxon>
        <taxon>Zoopagomycota</taxon>
        <taxon>Kickxellomycotina</taxon>
        <taxon>Dimargaritomycetes</taxon>
        <taxon>Dimargaritales</taxon>
        <taxon>Dimargaritaceae</taxon>
        <taxon>Dimargaris</taxon>
    </lineage>
</organism>
<dbReference type="Proteomes" id="UP000268162">
    <property type="component" value="Unassembled WGS sequence"/>
</dbReference>
<dbReference type="AlphaFoldDB" id="A0A4P9ZY73"/>
<dbReference type="EMBL" id="ML002435">
    <property type="protein sequence ID" value="RKP37872.1"/>
    <property type="molecule type" value="Genomic_DNA"/>
</dbReference>
<sequence length="421" mass="46083">MADPTFPGNASHSTQSSSRRGVSGSSALYTRQEIVSSLELITSPAISSSAYLRAQTIVQPGGSVTFSPERPQNLAAKVTYARNARRSKSNPYRSNREAILPHGRDTPQYPPRHHQGVLLSSDLSLRPESPAIVVGPVANQRSPLLPRNSPSRDRDTSCPDSAIPRTRRSPLPLLDRSKVRKSPSCSRPPDRETLGTSPPPPRQFSRRPLLLGPQLPPLPHRPPGSNDRLLHSIDVSDCESPCPITAPLNPPRPSCPDPEPPAGPHNDVSTSTSMDLDLDARIPVTLEMPPSPPAKSPSPPATPDYPELPVDSLILGSKVFRDIKWKLPFFWKTLLGTKTRAPQTQHPPTGIALICNHPNWSPVYIPFNELGRLETFLNKKPFALVLRSTRALSAPQYAPILQNHESCVFSRRSTAKPWPTG</sequence>
<evidence type="ECO:0000313" key="2">
    <source>
        <dbReference type="EMBL" id="RKP37872.1"/>
    </source>
</evidence>
<evidence type="ECO:0000256" key="1">
    <source>
        <dbReference type="SAM" id="MobiDB-lite"/>
    </source>
</evidence>
<protein>
    <submittedName>
        <fullName evidence="2">Uncharacterized protein</fullName>
    </submittedName>
</protein>
<feature type="region of interest" description="Disordered" evidence="1">
    <location>
        <begin position="133"/>
        <end position="272"/>
    </location>
</feature>
<reference evidence="3" key="1">
    <citation type="journal article" date="2018" name="Nat. Microbiol.">
        <title>Leveraging single-cell genomics to expand the fungal tree of life.</title>
        <authorList>
            <person name="Ahrendt S.R."/>
            <person name="Quandt C.A."/>
            <person name="Ciobanu D."/>
            <person name="Clum A."/>
            <person name="Salamov A."/>
            <person name="Andreopoulos B."/>
            <person name="Cheng J.F."/>
            <person name="Woyke T."/>
            <person name="Pelin A."/>
            <person name="Henrissat B."/>
            <person name="Reynolds N.K."/>
            <person name="Benny G.L."/>
            <person name="Smith M.E."/>
            <person name="James T.Y."/>
            <person name="Grigoriev I.V."/>
        </authorList>
    </citation>
    <scope>NUCLEOTIDE SEQUENCE [LARGE SCALE GENOMIC DNA]</scope>
    <source>
        <strain evidence="3">RSA 468</strain>
    </source>
</reference>
<accession>A0A4P9ZY73</accession>
<keyword evidence="3" id="KW-1185">Reference proteome</keyword>
<evidence type="ECO:0000313" key="3">
    <source>
        <dbReference type="Proteomes" id="UP000268162"/>
    </source>
</evidence>
<feature type="compositionally biased region" description="Pro residues" evidence="1">
    <location>
        <begin position="248"/>
        <end position="263"/>
    </location>
</feature>